<protein>
    <recommendedName>
        <fullName evidence="1">Integrase core domain-containing protein</fullName>
    </recommendedName>
</protein>
<keyword evidence="3" id="KW-1185">Reference proteome</keyword>
<dbReference type="InterPro" id="IPR058913">
    <property type="entry name" value="Integrase_dom_put"/>
</dbReference>
<gene>
    <name evidence="2" type="ORF">HOLleu_12026</name>
</gene>
<comment type="caution">
    <text evidence="2">The sequence shown here is derived from an EMBL/GenBank/DDBJ whole genome shotgun (WGS) entry which is preliminary data.</text>
</comment>
<dbReference type="PANTHER" id="PTHR46791">
    <property type="entry name" value="EXPRESSED PROTEIN"/>
    <property type="match status" value="1"/>
</dbReference>
<proteinExistence type="predicted"/>
<organism evidence="2 3">
    <name type="scientific">Holothuria leucospilota</name>
    <name type="common">Black long sea cucumber</name>
    <name type="synonym">Mertensiothuria leucospilota</name>
    <dbReference type="NCBI Taxonomy" id="206669"/>
    <lineage>
        <taxon>Eukaryota</taxon>
        <taxon>Metazoa</taxon>
        <taxon>Echinodermata</taxon>
        <taxon>Eleutherozoa</taxon>
        <taxon>Echinozoa</taxon>
        <taxon>Holothuroidea</taxon>
        <taxon>Aspidochirotacea</taxon>
        <taxon>Aspidochirotida</taxon>
        <taxon>Holothuriidae</taxon>
        <taxon>Holothuria</taxon>
    </lineage>
</organism>
<dbReference type="OrthoDB" id="6719269at2759"/>
<evidence type="ECO:0000313" key="2">
    <source>
        <dbReference type="EMBL" id="KAJ8041260.1"/>
    </source>
</evidence>
<dbReference type="Proteomes" id="UP001152320">
    <property type="component" value="Chromosome 5"/>
</dbReference>
<reference evidence="2" key="1">
    <citation type="submission" date="2021-10" db="EMBL/GenBank/DDBJ databases">
        <title>Tropical sea cucumber genome reveals ecological adaptation and Cuvierian tubules defense mechanism.</title>
        <authorList>
            <person name="Chen T."/>
        </authorList>
    </citation>
    <scope>NUCLEOTIDE SEQUENCE</scope>
    <source>
        <strain evidence="2">Nanhai2018</strain>
        <tissue evidence="2">Muscle</tissue>
    </source>
</reference>
<sequence length="185" mass="21755">MKRERLIRSYFHLGLSYSEIVATLAQLHGIVLSERHLKRILRQLGLFRRNRFVNIEEILLFIHNELLGSAQLHGYMRCIQNGFSVSREMVLEIIRALDPEGVELRRRRLVRRRYYSKGPNYIWHMDSYDKLKPSGIAINGCIDGFSRKLVWLQANYTSSNPRIIADYFMTADWLLSVGRKSRQGD</sequence>
<accession>A0A9Q1CA92</accession>
<dbReference type="AlphaFoldDB" id="A0A9Q1CA92"/>
<feature type="domain" description="Integrase core" evidence="1">
    <location>
        <begin position="114"/>
        <end position="168"/>
    </location>
</feature>
<evidence type="ECO:0000313" key="3">
    <source>
        <dbReference type="Proteomes" id="UP001152320"/>
    </source>
</evidence>
<dbReference type="Pfam" id="PF24764">
    <property type="entry name" value="rva_4"/>
    <property type="match status" value="1"/>
</dbReference>
<dbReference type="PANTHER" id="PTHR46791:SF13">
    <property type="entry name" value="CLR5 DOMAIN-CONTAINING PROTEIN"/>
    <property type="match status" value="1"/>
</dbReference>
<dbReference type="EMBL" id="JAIZAY010000005">
    <property type="protein sequence ID" value="KAJ8041260.1"/>
    <property type="molecule type" value="Genomic_DNA"/>
</dbReference>
<name>A0A9Q1CA92_HOLLE</name>
<evidence type="ECO:0000259" key="1">
    <source>
        <dbReference type="Pfam" id="PF24764"/>
    </source>
</evidence>